<evidence type="ECO:0000313" key="1">
    <source>
        <dbReference type="EMBL" id="KAH3838420.1"/>
    </source>
</evidence>
<sequence>MYHVNETPRAIPRSHVSDRLYSCIKTTHSKSITKQGTHRYSISMYSSVLDKISNQKQANCCDVPPK</sequence>
<dbReference type="AlphaFoldDB" id="A0A9D4KF58"/>
<name>A0A9D4KF58_DREPO</name>
<dbReference type="Proteomes" id="UP000828390">
    <property type="component" value="Unassembled WGS sequence"/>
</dbReference>
<reference evidence="1" key="2">
    <citation type="submission" date="2020-11" db="EMBL/GenBank/DDBJ databases">
        <authorList>
            <person name="McCartney M.A."/>
            <person name="Auch B."/>
            <person name="Kono T."/>
            <person name="Mallez S."/>
            <person name="Becker A."/>
            <person name="Gohl D.M."/>
            <person name="Silverstein K.A.T."/>
            <person name="Koren S."/>
            <person name="Bechman K.B."/>
            <person name="Herman A."/>
            <person name="Abrahante J.E."/>
            <person name="Garbe J."/>
        </authorList>
    </citation>
    <scope>NUCLEOTIDE SEQUENCE</scope>
    <source>
        <strain evidence="1">Duluth1</strain>
        <tissue evidence="1">Whole animal</tissue>
    </source>
</reference>
<evidence type="ECO:0000313" key="2">
    <source>
        <dbReference type="Proteomes" id="UP000828390"/>
    </source>
</evidence>
<gene>
    <name evidence="1" type="ORF">DPMN_111829</name>
</gene>
<proteinExistence type="predicted"/>
<organism evidence="1 2">
    <name type="scientific">Dreissena polymorpha</name>
    <name type="common">Zebra mussel</name>
    <name type="synonym">Mytilus polymorpha</name>
    <dbReference type="NCBI Taxonomy" id="45954"/>
    <lineage>
        <taxon>Eukaryota</taxon>
        <taxon>Metazoa</taxon>
        <taxon>Spiralia</taxon>
        <taxon>Lophotrochozoa</taxon>
        <taxon>Mollusca</taxon>
        <taxon>Bivalvia</taxon>
        <taxon>Autobranchia</taxon>
        <taxon>Heteroconchia</taxon>
        <taxon>Euheterodonta</taxon>
        <taxon>Imparidentia</taxon>
        <taxon>Neoheterodontei</taxon>
        <taxon>Myida</taxon>
        <taxon>Dreissenoidea</taxon>
        <taxon>Dreissenidae</taxon>
        <taxon>Dreissena</taxon>
    </lineage>
</organism>
<reference evidence="1" key="1">
    <citation type="journal article" date="2019" name="bioRxiv">
        <title>The Genome of the Zebra Mussel, Dreissena polymorpha: A Resource for Invasive Species Research.</title>
        <authorList>
            <person name="McCartney M.A."/>
            <person name="Auch B."/>
            <person name="Kono T."/>
            <person name="Mallez S."/>
            <person name="Zhang Y."/>
            <person name="Obille A."/>
            <person name="Becker A."/>
            <person name="Abrahante J.E."/>
            <person name="Garbe J."/>
            <person name="Badalamenti J.P."/>
            <person name="Herman A."/>
            <person name="Mangelson H."/>
            <person name="Liachko I."/>
            <person name="Sullivan S."/>
            <person name="Sone E.D."/>
            <person name="Koren S."/>
            <person name="Silverstein K.A.T."/>
            <person name="Beckman K.B."/>
            <person name="Gohl D.M."/>
        </authorList>
    </citation>
    <scope>NUCLEOTIDE SEQUENCE</scope>
    <source>
        <strain evidence="1">Duluth1</strain>
        <tissue evidence="1">Whole animal</tissue>
    </source>
</reference>
<keyword evidence="2" id="KW-1185">Reference proteome</keyword>
<comment type="caution">
    <text evidence="1">The sequence shown here is derived from an EMBL/GenBank/DDBJ whole genome shotgun (WGS) entry which is preliminary data.</text>
</comment>
<protein>
    <submittedName>
        <fullName evidence="1">Uncharacterized protein</fullName>
    </submittedName>
</protein>
<dbReference type="EMBL" id="JAIWYP010000004">
    <property type="protein sequence ID" value="KAH3838420.1"/>
    <property type="molecule type" value="Genomic_DNA"/>
</dbReference>
<accession>A0A9D4KF58</accession>